<gene>
    <name evidence="1" type="ORF">M8C21_032198</name>
</gene>
<sequence length="180" mass="20283">MCVVDGGKRTVAGVMDELTSIDDNKFITTSYQNDERIKIITSFEVVDEIPHQENRHNKLSLNPQNNIESEFSDLDSDFSDEDTVESLEKDDQVVSLIDMGYSHDEASAAVKKCGKDAPLLELVDFISAAHLSKEADAEMDKLYFSSHLLDRFPIQPLSPRTIFQEVIPDLKDIKDSGMHF</sequence>
<feature type="non-terminal residue" evidence="1">
    <location>
        <position position="1"/>
    </location>
</feature>
<dbReference type="AlphaFoldDB" id="A0AAD5GJM0"/>
<organism evidence="1 2">
    <name type="scientific">Ambrosia artemisiifolia</name>
    <name type="common">Common ragweed</name>
    <dbReference type="NCBI Taxonomy" id="4212"/>
    <lineage>
        <taxon>Eukaryota</taxon>
        <taxon>Viridiplantae</taxon>
        <taxon>Streptophyta</taxon>
        <taxon>Embryophyta</taxon>
        <taxon>Tracheophyta</taxon>
        <taxon>Spermatophyta</taxon>
        <taxon>Magnoliopsida</taxon>
        <taxon>eudicotyledons</taxon>
        <taxon>Gunneridae</taxon>
        <taxon>Pentapetalae</taxon>
        <taxon>asterids</taxon>
        <taxon>campanulids</taxon>
        <taxon>Asterales</taxon>
        <taxon>Asteraceae</taxon>
        <taxon>Asteroideae</taxon>
        <taxon>Heliantheae alliance</taxon>
        <taxon>Heliantheae</taxon>
        <taxon>Ambrosia</taxon>
    </lineage>
</organism>
<comment type="caution">
    <text evidence="1">The sequence shown here is derived from an EMBL/GenBank/DDBJ whole genome shotgun (WGS) entry which is preliminary data.</text>
</comment>
<dbReference type="Proteomes" id="UP001206925">
    <property type="component" value="Unassembled WGS sequence"/>
</dbReference>
<name>A0AAD5GJM0_AMBAR</name>
<accession>A0AAD5GJM0</accession>
<dbReference type="Gene3D" id="1.10.8.10">
    <property type="entry name" value="DNA helicase RuvA subunit, C-terminal domain"/>
    <property type="match status" value="1"/>
</dbReference>
<evidence type="ECO:0000313" key="1">
    <source>
        <dbReference type="EMBL" id="KAI7742153.1"/>
    </source>
</evidence>
<evidence type="ECO:0000313" key="2">
    <source>
        <dbReference type="Proteomes" id="UP001206925"/>
    </source>
</evidence>
<keyword evidence="2" id="KW-1185">Reference proteome</keyword>
<protein>
    <recommendedName>
        <fullName evidence="3">UBA domain-containing protein</fullName>
    </recommendedName>
</protein>
<dbReference type="EMBL" id="JAMZMK010008067">
    <property type="protein sequence ID" value="KAI7742153.1"/>
    <property type="molecule type" value="Genomic_DNA"/>
</dbReference>
<reference evidence="1" key="1">
    <citation type="submission" date="2022-06" db="EMBL/GenBank/DDBJ databases">
        <title>Uncovering the hologenomic basis of an extraordinary plant invasion.</title>
        <authorList>
            <person name="Bieker V.C."/>
            <person name="Martin M.D."/>
            <person name="Gilbert T."/>
            <person name="Hodgins K."/>
            <person name="Battlay P."/>
            <person name="Petersen B."/>
            <person name="Wilson J."/>
        </authorList>
    </citation>
    <scope>NUCLEOTIDE SEQUENCE</scope>
    <source>
        <strain evidence="1">AA19_3_7</strain>
        <tissue evidence="1">Leaf</tissue>
    </source>
</reference>
<evidence type="ECO:0008006" key="3">
    <source>
        <dbReference type="Google" id="ProtNLM"/>
    </source>
</evidence>
<proteinExistence type="predicted"/>